<reference evidence="2 3" key="1">
    <citation type="submission" date="2021-06" db="EMBL/GenBank/DDBJ databases">
        <title>Caerostris extrusa draft genome.</title>
        <authorList>
            <person name="Kono N."/>
            <person name="Arakawa K."/>
        </authorList>
    </citation>
    <scope>NUCLEOTIDE SEQUENCE [LARGE SCALE GENOMIC DNA]</scope>
</reference>
<dbReference type="AlphaFoldDB" id="A0AAV4NBG7"/>
<dbReference type="EMBL" id="BPLR01020701">
    <property type="protein sequence ID" value="GIX81694.1"/>
    <property type="molecule type" value="Genomic_DNA"/>
</dbReference>
<organism evidence="2 3">
    <name type="scientific">Caerostris extrusa</name>
    <name type="common">Bark spider</name>
    <name type="synonym">Caerostris bankana</name>
    <dbReference type="NCBI Taxonomy" id="172846"/>
    <lineage>
        <taxon>Eukaryota</taxon>
        <taxon>Metazoa</taxon>
        <taxon>Ecdysozoa</taxon>
        <taxon>Arthropoda</taxon>
        <taxon>Chelicerata</taxon>
        <taxon>Arachnida</taxon>
        <taxon>Araneae</taxon>
        <taxon>Araneomorphae</taxon>
        <taxon>Entelegynae</taxon>
        <taxon>Araneoidea</taxon>
        <taxon>Araneidae</taxon>
        <taxon>Caerostris</taxon>
    </lineage>
</organism>
<feature type="compositionally biased region" description="Basic and acidic residues" evidence="1">
    <location>
        <begin position="1"/>
        <end position="11"/>
    </location>
</feature>
<proteinExistence type="predicted"/>
<gene>
    <name evidence="2" type="ORF">CEXT_15321</name>
</gene>
<protein>
    <submittedName>
        <fullName evidence="2">Uncharacterized protein</fullName>
    </submittedName>
</protein>
<accession>A0AAV4NBG7</accession>
<sequence>MFEDHRRKEFLQESNPGNKRIPRKNPLASRIKRGKTLSAERLVDCEDNLTEIVNHFLLQRHGETNCSCFVRASIIQLLAGSSPFYSTRLDYRNNNCILYV</sequence>
<evidence type="ECO:0000313" key="2">
    <source>
        <dbReference type="EMBL" id="GIX81694.1"/>
    </source>
</evidence>
<dbReference type="Proteomes" id="UP001054945">
    <property type="component" value="Unassembled WGS sequence"/>
</dbReference>
<feature type="region of interest" description="Disordered" evidence="1">
    <location>
        <begin position="1"/>
        <end position="27"/>
    </location>
</feature>
<name>A0AAV4NBG7_CAEEX</name>
<comment type="caution">
    <text evidence="2">The sequence shown here is derived from an EMBL/GenBank/DDBJ whole genome shotgun (WGS) entry which is preliminary data.</text>
</comment>
<keyword evidence="3" id="KW-1185">Reference proteome</keyword>
<evidence type="ECO:0000256" key="1">
    <source>
        <dbReference type="SAM" id="MobiDB-lite"/>
    </source>
</evidence>
<evidence type="ECO:0000313" key="3">
    <source>
        <dbReference type="Proteomes" id="UP001054945"/>
    </source>
</evidence>